<dbReference type="Gene3D" id="3.40.50.620">
    <property type="entry name" value="HUPs"/>
    <property type="match status" value="1"/>
</dbReference>
<dbReference type="PANTHER" id="PTHR43196:SF2">
    <property type="entry name" value="PHOSPHOADENOSINE PHOSPHOSULFATE REDUCTASE"/>
    <property type="match status" value="1"/>
</dbReference>
<protein>
    <submittedName>
        <fullName evidence="2">DNA phosphorothioation system sulfurtransferase DndC</fullName>
    </submittedName>
</protein>
<dbReference type="AlphaFoldDB" id="A0A3D8IWD2"/>
<dbReference type="Proteomes" id="UP000257067">
    <property type="component" value="Unassembled WGS sequence"/>
</dbReference>
<evidence type="ECO:0000313" key="2">
    <source>
        <dbReference type="EMBL" id="RDU68934.1"/>
    </source>
</evidence>
<evidence type="ECO:0000313" key="3">
    <source>
        <dbReference type="Proteomes" id="UP000257067"/>
    </source>
</evidence>
<dbReference type="NCBIfam" id="TIGR03183">
    <property type="entry name" value="DNA_S_dndC"/>
    <property type="match status" value="1"/>
</dbReference>
<dbReference type="InterPro" id="IPR002500">
    <property type="entry name" value="PAPS_reduct_dom"/>
</dbReference>
<dbReference type="InterPro" id="IPR014729">
    <property type="entry name" value="Rossmann-like_a/b/a_fold"/>
</dbReference>
<dbReference type="InterPro" id="IPR050128">
    <property type="entry name" value="Sulfate_adenylyltrnsfr_sub2"/>
</dbReference>
<feature type="domain" description="Phosphoadenosine phosphosulphate reductase" evidence="1">
    <location>
        <begin position="42"/>
        <end position="268"/>
    </location>
</feature>
<dbReference type="RefSeq" id="WP_115585125.1">
    <property type="nucleotide sequence ID" value="NZ_NXLU01000005.1"/>
</dbReference>
<dbReference type="GO" id="GO:0016740">
    <property type="term" value="F:transferase activity"/>
    <property type="evidence" value="ECO:0007669"/>
    <property type="project" value="UniProtKB-KW"/>
</dbReference>
<reference evidence="2 3" key="1">
    <citation type="submission" date="2018-04" db="EMBL/GenBank/DDBJ databases">
        <title>Novel Campyloabacter and Helicobacter Species and Strains.</title>
        <authorList>
            <person name="Mannion A.J."/>
            <person name="Shen Z."/>
            <person name="Fox J.G."/>
        </authorList>
    </citation>
    <scope>NUCLEOTIDE SEQUENCE [LARGE SCALE GENOMIC DNA]</scope>
    <source>
        <strain evidence="2 3">ATCC 700242</strain>
    </source>
</reference>
<keyword evidence="3" id="KW-1185">Reference proteome</keyword>
<comment type="caution">
    <text evidence="2">The sequence shown here is derived from an EMBL/GenBank/DDBJ whole genome shotgun (WGS) entry which is preliminary data.</text>
</comment>
<gene>
    <name evidence="2" type="primary">dndC</name>
    <name evidence="2" type="ORF">CQA62_04855</name>
</gene>
<dbReference type="InterPro" id="IPR017598">
    <property type="entry name" value="SulphurTrfase_DndC"/>
</dbReference>
<organism evidence="2 3">
    <name type="scientific">Helicobacter cholecystus</name>
    <dbReference type="NCBI Taxonomy" id="45498"/>
    <lineage>
        <taxon>Bacteria</taxon>
        <taxon>Pseudomonadati</taxon>
        <taxon>Campylobacterota</taxon>
        <taxon>Epsilonproteobacteria</taxon>
        <taxon>Campylobacterales</taxon>
        <taxon>Helicobacteraceae</taxon>
        <taxon>Helicobacter</taxon>
    </lineage>
</organism>
<dbReference type="PANTHER" id="PTHR43196">
    <property type="entry name" value="SULFATE ADENYLYLTRANSFERASE SUBUNIT 2"/>
    <property type="match status" value="1"/>
</dbReference>
<name>A0A3D8IWD2_9HELI</name>
<dbReference type="EMBL" id="NXLU01000005">
    <property type="protein sequence ID" value="RDU68934.1"/>
    <property type="molecule type" value="Genomic_DNA"/>
</dbReference>
<sequence>MEAFENGFDPISSTQDSENQFSSIHSILEKLRVKFLSSKRTWVVAFSGGKDSTCVLQLVYEMLVSLPMEQRRQTYAIASNTLVEAPHIDKFLKKVIDSINSHAKKNNIPFEILQVSPTLKDDFWVNLIGKGYPSPTRTFRWCTDRLKITPAKAEVAQITQKYGSVLLILGSRKAESTNRKKSIEKRILNEEGYSQHDDFPDTLTFSPIAEWSTDEVWAYLSTHKPLWDKDHSELFSLYAKASGEECQFITDLSQSSCGGSRFGCWVCTVVNEDKSMQGFIESGEMNLKPLNDFRNYIKDLREDSKARADYKRDGRAVYKVGGLGPFLSHIRVGILKRLLQTEQEFIHNGGSELITDSQIYAIQEQWSKEFDFENKAIQLAQEVGRMKDEKLKQSRVLHKELLPEMADERVDSKELENLIGTCIDIYNTTGLRGRNNASSKIKEEIRKLVEDKTSKQKQEA</sequence>
<proteinExistence type="predicted"/>
<accession>A0A3D8IWD2</accession>
<evidence type="ECO:0000259" key="1">
    <source>
        <dbReference type="Pfam" id="PF01507"/>
    </source>
</evidence>
<keyword evidence="2" id="KW-0808">Transferase</keyword>
<dbReference type="SUPFAM" id="SSF52402">
    <property type="entry name" value="Adenine nucleotide alpha hydrolases-like"/>
    <property type="match status" value="1"/>
</dbReference>
<dbReference type="Pfam" id="PF01507">
    <property type="entry name" value="PAPS_reduct"/>
    <property type="match status" value="1"/>
</dbReference>